<keyword evidence="2" id="KW-1185">Reference proteome</keyword>
<dbReference type="AlphaFoldDB" id="A0A1H2X0B5"/>
<dbReference type="InterPro" id="IPR007420">
    <property type="entry name" value="DUF465"/>
</dbReference>
<dbReference type="Proteomes" id="UP000199118">
    <property type="component" value="Unassembled WGS sequence"/>
</dbReference>
<reference evidence="1 2" key="1">
    <citation type="submission" date="2016-10" db="EMBL/GenBank/DDBJ databases">
        <authorList>
            <person name="de Groot N.N."/>
        </authorList>
    </citation>
    <scope>NUCLEOTIDE SEQUENCE [LARGE SCALE GENOMIC DNA]</scope>
    <source>
        <strain evidence="1 2">DSM 17890</strain>
    </source>
</reference>
<dbReference type="Pfam" id="PF04325">
    <property type="entry name" value="DUF465"/>
    <property type="match status" value="1"/>
</dbReference>
<dbReference type="EMBL" id="FNMZ01000002">
    <property type="protein sequence ID" value="SDW85659.1"/>
    <property type="molecule type" value="Genomic_DNA"/>
</dbReference>
<gene>
    <name evidence="1" type="ORF">SAMN05444336_102541</name>
</gene>
<sequence>MTSHVMSREELLTSELESFRAEHRDLDAAIDAMQTSAAADQLALKRLKKRKLALKDRISRIEDELFPDIIA</sequence>
<proteinExistence type="predicted"/>
<dbReference type="Gene3D" id="6.10.280.50">
    <property type="match status" value="1"/>
</dbReference>
<dbReference type="RefSeq" id="WP_245710466.1">
    <property type="nucleotide sequence ID" value="NZ_FNMZ01000002.1"/>
</dbReference>
<accession>A0A1H2X0B5</accession>
<evidence type="ECO:0000313" key="1">
    <source>
        <dbReference type="EMBL" id="SDW85659.1"/>
    </source>
</evidence>
<dbReference type="InterPro" id="IPR038444">
    <property type="entry name" value="DUF465_sf"/>
</dbReference>
<evidence type="ECO:0008006" key="3">
    <source>
        <dbReference type="Google" id="ProtNLM"/>
    </source>
</evidence>
<name>A0A1H2X0B5_9RHOB</name>
<dbReference type="STRING" id="356660.SAMN05444336_102541"/>
<organism evidence="1 2">
    <name type="scientific">Albimonas donghaensis</name>
    <dbReference type="NCBI Taxonomy" id="356660"/>
    <lineage>
        <taxon>Bacteria</taxon>
        <taxon>Pseudomonadati</taxon>
        <taxon>Pseudomonadota</taxon>
        <taxon>Alphaproteobacteria</taxon>
        <taxon>Rhodobacterales</taxon>
        <taxon>Paracoccaceae</taxon>
        <taxon>Albimonas</taxon>
    </lineage>
</organism>
<evidence type="ECO:0000313" key="2">
    <source>
        <dbReference type="Proteomes" id="UP000199118"/>
    </source>
</evidence>
<protein>
    <recommendedName>
        <fullName evidence="3">DUF465 domain-containing protein</fullName>
    </recommendedName>
</protein>